<evidence type="ECO:0000313" key="4">
    <source>
        <dbReference type="Proteomes" id="UP000673394"/>
    </source>
</evidence>
<comment type="subcellular location">
    <subcellularLocation>
        <location evidence="1">Cell envelope</location>
    </subcellularLocation>
</comment>
<keyword evidence="4" id="KW-1185">Reference proteome</keyword>
<dbReference type="EMBL" id="JAGKSP010000002">
    <property type="protein sequence ID" value="MBP3962792.1"/>
    <property type="molecule type" value="Genomic_DNA"/>
</dbReference>
<comment type="caution">
    <text evidence="3">The sequence shown here is derived from an EMBL/GenBank/DDBJ whole genome shotgun (WGS) entry which is preliminary data.</text>
</comment>
<evidence type="ECO:0000256" key="1">
    <source>
        <dbReference type="ARBA" id="ARBA00004196"/>
    </source>
</evidence>
<dbReference type="InterPro" id="IPR012480">
    <property type="entry name" value="Hepar_II_III_C"/>
</dbReference>
<evidence type="ECO:0000259" key="2">
    <source>
        <dbReference type="Pfam" id="PF07940"/>
    </source>
</evidence>
<dbReference type="Gene3D" id="1.50.10.100">
    <property type="entry name" value="Chondroitin AC/alginate lyase"/>
    <property type="match status" value="1"/>
</dbReference>
<sequence length="624" mass="72091">MLAQKYGTPKLGEMLLPRENFRPYPTIEDRPEWDGLPLHLRTYWMNKGIAKLNHAWNPLPATAYMDYSRTGNRERYDKASWERRRTLASLVIAECMENEGRFLDDIVNGIWCICEETFWGIPGHGYMMKRQDSLPDMEDPVIELFSAETAALLAWTHYLMKSKLDSVSKMVCERIRQEVKRRILDPYLTRFDLWWMGFNQERMLNNWNPWCNSNCLAAFLLLEDDPERREAAAMKAMRSLDHYLERLRSDGGCEEGPKYWLYAGGMLFDGLELLYSVSARQIHVYDEPLIQQIGRYIYRAFIDDAYYVNFADSTAKVQIPAELAYRYGRRIGDDKLAGLGAMVLRKKREETTDLEFPAMSRLLPALFHYSEAERYVGETPYVRDAWLDGIQVMVARERQGTSKGLFVAAKGGHNDESHNHNDIGHFIVYCNGSPMIIDPGMLTYTSQSFFEERYSIWAMQSAYHNVPIVNGIQQRNGSSYRAADVDCKFDDRSAALSLDIGGAYPDLAEIRSWLRTISLIRGSSPCIEIKDEFLLQHRTDEITLHLLSPHLPRSEGDGSFVVEDECRNRISIQFNSAMFAGSVETIPLEDAIMQEVWGERLYRIHLKIRTPLDRGECMIRISEV</sequence>
<dbReference type="RefSeq" id="WP_210657241.1">
    <property type="nucleotide sequence ID" value="NZ_JAGKSP010000002.1"/>
</dbReference>
<evidence type="ECO:0000313" key="3">
    <source>
        <dbReference type="EMBL" id="MBP3962792.1"/>
    </source>
</evidence>
<dbReference type="Gene3D" id="2.70.98.70">
    <property type="match status" value="1"/>
</dbReference>
<reference evidence="3 4" key="1">
    <citation type="submission" date="2021-04" db="EMBL/GenBank/DDBJ databases">
        <title>Paenibacillus sp. DLE-14 whole genome sequence.</title>
        <authorList>
            <person name="Ham Y.J."/>
        </authorList>
    </citation>
    <scope>NUCLEOTIDE SEQUENCE [LARGE SCALE GENOMIC DNA]</scope>
    <source>
        <strain evidence="3 4">DLE-14</strain>
    </source>
</reference>
<dbReference type="SUPFAM" id="SSF48230">
    <property type="entry name" value="Chondroitin AC/alginate lyase"/>
    <property type="match status" value="1"/>
</dbReference>
<dbReference type="Pfam" id="PF07940">
    <property type="entry name" value="Hepar_II_III_C"/>
    <property type="match status" value="1"/>
</dbReference>
<protein>
    <submittedName>
        <fullName evidence="3">Heparinase II/III family protein</fullName>
    </submittedName>
</protein>
<dbReference type="InterPro" id="IPR008929">
    <property type="entry name" value="Chondroitin_lyas"/>
</dbReference>
<organism evidence="3 4">
    <name type="scientific">Paenibacillus lignilyticus</name>
    <dbReference type="NCBI Taxonomy" id="1172615"/>
    <lineage>
        <taxon>Bacteria</taxon>
        <taxon>Bacillati</taxon>
        <taxon>Bacillota</taxon>
        <taxon>Bacilli</taxon>
        <taxon>Bacillales</taxon>
        <taxon>Paenibacillaceae</taxon>
        <taxon>Paenibacillus</taxon>
    </lineage>
</organism>
<name>A0ABS5C9X1_9BACL</name>
<feature type="domain" description="Heparinase II/III-like C-terminal" evidence="2">
    <location>
        <begin position="405"/>
        <end position="551"/>
    </location>
</feature>
<proteinExistence type="predicted"/>
<dbReference type="Proteomes" id="UP000673394">
    <property type="component" value="Unassembled WGS sequence"/>
</dbReference>
<accession>A0ABS5C9X1</accession>
<gene>
    <name evidence="3" type="ORF">I8J30_08765</name>
</gene>